<dbReference type="KEGG" id="pfer:IRI77_01640"/>
<dbReference type="PANTHER" id="PTHR46656:SF3">
    <property type="entry name" value="PUTATIVE-RELATED"/>
    <property type="match status" value="1"/>
</dbReference>
<protein>
    <submittedName>
        <fullName evidence="1">Glycosyltransferase family 4 protein</fullName>
    </submittedName>
</protein>
<dbReference type="PANTHER" id="PTHR46656">
    <property type="entry name" value="PUTATIVE-RELATED"/>
    <property type="match status" value="1"/>
</dbReference>
<name>A0A7S7SM41_PALFE</name>
<dbReference type="SUPFAM" id="SSF53756">
    <property type="entry name" value="UDP-Glycosyltransferase/glycogen phosphorylase"/>
    <property type="match status" value="1"/>
</dbReference>
<dbReference type="EMBL" id="CP063849">
    <property type="protein sequence ID" value="QOY88690.1"/>
    <property type="molecule type" value="Genomic_DNA"/>
</dbReference>
<dbReference type="GO" id="GO:0016740">
    <property type="term" value="F:transferase activity"/>
    <property type="evidence" value="ECO:0007669"/>
    <property type="project" value="UniProtKB-KW"/>
</dbReference>
<accession>A0A7S7SM41</accession>
<reference evidence="1 2" key="1">
    <citation type="submission" date="2020-10" db="EMBL/GenBank/DDBJ databases">
        <title>Complete genome sequence of Paludibaculum fermentans P105T, a facultatively anaerobic acidobacterium capable of dissimilatory Fe(III) reduction.</title>
        <authorList>
            <person name="Dedysh S.N."/>
            <person name="Beletsky A.V."/>
            <person name="Kulichevskaya I.S."/>
            <person name="Mardanov A.V."/>
            <person name="Ravin N.V."/>
        </authorList>
    </citation>
    <scope>NUCLEOTIDE SEQUENCE [LARGE SCALE GENOMIC DNA]</scope>
    <source>
        <strain evidence="1 2">P105</strain>
    </source>
</reference>
<gene>
    <name evidence="1" type="ORF">IRI77_01640</name>
</gene>
<dbReference type="AlphaFoldDB" id="A0A7S7SM41"/>
<keyword evidence="2" id="KW-1185">Reference proteome</keyword>
<evidence type="ECO:0000313" key="2">
    <source>
        <dbReference type="Proteomes" id="UP000593892"/>
    </source>
</evidence>
<keyword evidence="1" id="KW-0808">Transferase</keyword>
<evidence type="ECO:0000313" key="1">
    <source>
        <dbReference type="EMBL" id="QOY88690.1"/>
    </source>
</evidence>
<proteinExistence type="predicted"/>
<organism evidence="1 2">
    <name type="scientific">Paludibaculum fermentans</name>
    <dbReference type="NCBI Taxonomy" id="1473598"/>
    <lineage>
        <taxon>Bacteria</taxon>
        <taxon>Pseudomonadati</taxon>
        <taxon>Acidobacteriota</taxon>
        <taxon>Terriglobia</taxon>
        <taxon>Bryobacterales</taxon>
        <taxon>Bryobacteraceae</taxon>
        <taxon>Paludibaculum</taxon>
    </lineage>
</organism>
<dbReference type="RefSeq" id="WP_194450352.1">
    <property type="nucleotide sequence ID" value="NZ_CP063849.1"/>
</dbReference>
<sequence>MTGIRYISLTGTSGYAQAARRYLLGLVGLGVPVTWTPLVPGPAWGLEFEPYEGTSIGDPQLDPVCNRAIPYDVVLLHTQPEYYPHLRAMFPDTRVAAYAAWETERVPRSWKTHLSGLDLLIVPCPWNRDVMRSGGFRQPVEVVPHSLLPGQAPLPAAAESDGPFTFYSINVWDDRKAVDRTIAAYLRAFTAQDPVRLVLKTTEKHLSLRVPFTGCWPVRTQWLAERLRNRYPDPPPITLLTEKLPESGIQDLHRQGDCYVSLCHAEGWGLGAFDAAASGRPVVMTGYGGQTEFLPPDLSWRVPYRMTSPPFRPLLDYEFGHRWAEPDVGQGARFLREVYEHPEESRAKAQVLASRLCARYRSDLVAAELRDCLGRHF</sequence>
<dbReference type="Gene3D" id="3.40.50.2000">
    <property type="entry name" value="Glycogen Phosphorylase B"/>
    <property type="match status" value="1"/>
</dbReference>
<dbReference type="Proteomes" id="UP000593892">
    <property type="component" value="Chromosome"/>
</dbReference>